<keyword evidence="2" id="KW-1185">Reference proteome</keyword>
<protein>
    <recommendedName>
        <fullName evidence="3">DUF1573 domain-containing protein</fullName>
    </recommendedName>
</protein>
<gene>
    <name evidence="1" type="ORF">H8B06_15590</name>
</gene>
<reference evidence="1 2" key="1">
    <citation type="submission" date="2020-08" db="EMBL/GenBank/DDBJ databases">
        <title>Sphingobacterium sp. DN00404 isolated from aquaculture water.</title>
        <authorList>
            <person name="Zhang M."/>
        </authorList>
    </citation>
    <scope>NUCLEOTIDE SEQUENCE [LARGE SCALE GENOMIC DNA]</scope>
    <source>
        <strain evidence="1 2">DN00404</strain>
    </source>
</reference>
<name>A0ABR7YSI5_9SPHI</name>
<dbReference type="Proteomes" id="UP000602759">
    <property type="component" value="Unassembled WGS sequence"/>
</dbReference>
<comment type="caution">
    <text evidence="1">The sequence shown here is derived from an EMBL/GenBank/DDBJ whole genome shotgun (WGS) entry which is preliminary data.</text>
</comment>
<dbReference type="RefSeq" id="WP_190995163.1">
    <property type="nucleotide sequence ID" value="NZ_JACOIK010000011.1"/>
</dbReference>
<evidence type="ECO:0000313" key="1">
    <source>
        <dbReference type="EMBL" id="MBD1434254.1"/>
    </source>
</evidence>
<accession>A0ABR7YSI5</accession>
<dbReference type="EMBL" id="JACOIK010000011">
    <property type="protein sequence ID" value="MBD1434254.1"/>
    <property type="molecule type" value="Genomic_DNA"/>
</dbReference>
<evidence type="ECO:0008006" key="3">
    <source>
        <dbReference type="Google" id="ProtNLM"/>
    </source>
</evidence>
<evidence type="ECO:0000313" key="2">
    <source>
        <dbReference type="Proteomes" id="UP000602759"/>
    </source>
</evidence>
<organism evidence="1 2">
    <name type="scientific">Sphingobacterium micropteri</name>
    <dbReference type="NCBI Taxonomy" id="2763501"/>
    <lineage>
        <taxon>Bacteria</taxon>
        <taxon>Pseudomonadati</taxon>
        <taxon>Bacteroidota</taxon>
        <taxon>Sphingobacteriia</taxon>
        <taxon>Sphingobacteriales</taxon>
        <taxon>Sphingobacteriaceae</taxon>
        <taxon>Sphingobacterium</taxon>
    </lineage>
</organism>
<sequence>MYFIRFILRTVRVLAAGALMWLVVASLQEERLEKTLVESFCAEIDGIKVGVLEGDLLKMDIEVRNVSTDSICVSLKILFDRSDARG</sequence>
<proteinExistence type="predicted"/>